<keyword evidence="2" id="KW-1185">Reference proteome</keyword>
<protein>
    <submittedName>
        <fullName evidence="1">Uncharacterized protein</fullName>
    </submittedName>
</protein>
<evidence type="ECO:0000313" key="2">
    <source>
        <dbReference type="Proteomes" id="UP001283361"/>
    </source>
</evidence>
<accession>A0AAE0YAP2</accession>
<dbReference type="EMBL" id="JAWDGP010006596">
    <property type="protein sequence ID" value="KAK3738509.1"/>
    <property type="molecule type" value="Genomic_DNA"/>
</dbReference>
<gene>
    <name evidence="1" type="ORF">RRG08_034798</name>
</gene>
<dbReference type="AlphaFoldDB" id="A0AAE0YAP2"/>
<name>A0AAE0YAP2_9GAST</name>
<organism evidence="1 2">
    <name type="scientific">Elysia crispata</name>
    <name type="common">lettuce slug</name>
    <dbReference type="NCBI Taxonomy" id="231223"/>
    <lineage>
        <taxon>Eukaryota</taxon>
        <taxon>Metazoa</taxon>
        <taxon>Spiralia</taxon>
        <taxon>Lophotrochozoa</taxon>
        <taxon>Mollusca</taxon>
        <taxon>Gastropoda</taxon>
        <taxon>Heterobranchia</taxon>
        <taxon>Euthyneura</taxon>
        <taxon>Panpulmonata</taxon>
        <taxon>Sacoglossa</taxon>
        <taxon>Placobranchoidea</taxon>
        <taxon>Plakobranchidae</taxon>
        <taxon>Elysia</taxon>
    </lineage>
</organism>
<evidence type="ECO:0000313" key="1">
    <source>
        <dbReference type="EMBL" id="KAK3738509.1"/>
    </source>
</evidence>
<sequence length="82" mass="9049">MIFDTVTRFPSILMVGHLPLKLSLFGFVSEVTSTIMASMHDHKHTHRNHHRSLVVAGTGDQTIKGAGKVIIQSIRYCYAGQG</sequence>
<comment type="caution">
    <text evidence="1">The sequence shown here is derived from an EMBL/GenBank/DDBJ whole genome shotgun (WGS) entry which is preliminary data.</text>
</comment>
<proteinExistence type="predicted"/>
<dbReference type="Proteomes" id="UP001283361">
    <property type="component" value="Unassembled WGS sequence"/>
</dbReference>
<reference evidence="1" key="1">
    <citation type="journal article" date="2023" name="G3 (Bethesda)">
        <title>A reference genome for the long-term kleptoplast-retaining sea slug Elysia crispata morphotype clarki.</title>
        <authorList>
            <person name="Eastman K.E."/>
            <person name="Pendleton A.L."/>
            <person name="Shaikh M.A."/>
            <person name="Suttiyut T."/>
            <person name="Ogas R."/>
            <person name="Tomko P."/>
            <person name="Gavelis G."/>
            <person name="Widhalm J.R."/>
            <person name="Wisecaver J.H."/>
        </authorList>
    </citation>
    <scope>NUCLEOTIDE SEQUENCE</scope>
    <source>
        <strain evidence="1">ECLA1</strain>
    </source>
</reference>